<dbReference type="Proteomes" id="UP000647416">
    <property type="component" value="Unassembled WGS sequence"/>
</dbReference>
<dbReference type="Pfam" id="PF00145">
    <property type="entry name" value="DNA_methylase"/>
    <property type="match status" value="1"/>
</dbReference>
<name>A0A926FE57_9FIRM</name>
<accession>A0A926FE57</accession>
<reference evidence="8" key="1">
    <citation type="submission" date="2020-08" db="EMBL/GenBank/DDBJ databases">
        <title>Genome public.</title>
        <authorList>
            <person name="Liu C."/>
            <person name="Sun Q."/>
        </authorList>
    </citation>
    <scope>NUCLEOTIDE SEQUENCE</scope>
    <source>
        <strain evidence="8">NSJ-50</strain>
    </source>
</reference>
<keyword evidence="9" id="KW-1185">Reference proteome</keyword>
<dbReference type="PANTHER" id="PTHR46098">
    <property type="entry name" value="TRNA (CYTOSINE(38)-C(5))-METHYLTRANSFERASE"/>
    <property type="match status" value="1"/>
</dbReference>
<evidence type="ECO:0000256" key="3">
    <source>
        <dbReference type="ARBA" id="ARBA00022691"/>
    </source>
</evidence>
<dbReference type="NCBIfam" id="TIGR00675">
    <property type="entry name" value="dcm"/>
    <property type="match status" value="1"/>
</dbReference>
<dbReference type="InterPro" id="IPR001525">
    <property type="entry name" value="C5_MeTfrase"/>
</dbReference>
<keyword evidence="4" id="KW-0680">Restriction system</keyword>
<evidence type="ECO:0000256" key="6">
    <source>
        <dbReference type="RuleBase" id="RU000416"/>
    </source>
</evidence>
<keyword evidence="2 5" id="KW-0808">Transferase</keyword>
<dbReference type="InterPro" id="IPR050750">
    <property type="entry name" value="C5-MTase"/>
</dbReference>
<feature type="active site" evidence="5">
    <location>
        <position position="69"/>
    </location>
</feature>
<gene>
    <name evidence="8" type="primary">dcm</name>
    <name evidence="8" type="ORF">H8706_11905</name>
</gene>
<evidence type="ECO:0000256" key="4">
    <source>
        <dbReference type="ARBA" id="ARBA00022747"/>
    </source>
</evidence>
<dbReference type="CDD" id="cd00315">
    <property type="entry name" value="Cyt_C5_DNA_methylase"/>
    <property type="match status" value="1"/>
</dbReference>
<dbReference type="EC" id="2.1.1.37" evidence="7"/>
<comment type="catalytic activity">
    <reaction evidence="7">
        <text>a 2'-deoxycytidine in DNA + S-adenosyl-L-methionine = a 5-methyl-2'-deoxycytidine in DNA + S-adenosyl-L-homocysteine + H(+)</text>
        <dbReference type="Rhea" id="RHEA:13681"/>
        <dbReference type="Rhea" id="RHEA-COMP:11369"/>
        <dbReference type="Rhea" id="RHEA-COMP:11370"/>
        <dbReference type="ChEBI" id="CHEBI:15378"/>
        <dbReference type="ChEBI" id="CHEBI:57856"/>
        <dbReference type="ChEBI" id="CHEBI:59789"/>
        <dbReference type="ChEBI" id="CHEBI:85452"/>
        <dbReference type="ChEBI" id="CHEBI:85454"/>
        <dbReference type="EC" id="2.1.1.37"/>
    </reaction>
</comment>
<organism evidence="8 9">
    <name type="scientific">Qingrenia yutianensis</name>
    <dbReference type="NCBI Taxonomy" id="2763676"/>
    <lineage>
        <taxon>Bacteria</taxon>
        <taxon>Bacillati</taxon>
        <taxon>Bacillota</taxon>
        <taxon>Clostridia</taxon>
        <taxon>Eubacteriales</taxon>
        <taxon>Oscillospiraceae</taxon>
        <taxon>Qingrenia</taxon>
    </lineage>
</organism>
<evidence type="ECO:0000256" key="1">
    <source>
        <dbReference type="ARBA" id="ARBA00022603"/>
    </source>
</evidence>
<dbReference type="GO" id="GO:0003886">
    <property type="term" value="F:DNA (cytosine-5-)-methyltransferase activity"/>
    <property type="evidence" value="ECO:0007669"/>
    <property type="project" value="UniProtKB-EC"/>
</dbReference>
<comment type="similarity">
    <text evidence="5 6">Belongs to the class I-like SAM-binding methyltransferase superfamily. C5-methyltransferase family.</text>
</comment>
<dbReference type="Gene3D" id="3.40.50.150">
    <property type="entry name" value="Vaccinia Virus protein VP39"/>
    <property type="match status" value="1"/>
</dbReference>
<keyword evidence="3 5" id="KW-0949">S-adenosyl-L-methionine</keyword>
<dbReference type="GO" id="GO:0009307">
    <property type="term" value="P:DNA restriction-modification system"/>
    <property type="evidence" value="ECO:0007669"/>
    <property type="project" value="UniProtKB-KW"/>
</dbReference>
<protein>
    <recommendedName>
        <fullName evidence="7">Cytosine-specific methyltransferase</fullName>
        <ecNumber evidence="7">2.1.1.37</ecNumber>
    </recommendedName>
</protein>
<dbReference type="PANTHER" id="PTHR46098:SF1">
    <property type="entry name" value="TRNA (CYTOSINE(38)-C(5))-METHYLTRANSFERASE"/>
    <property type="match status" value="1"/>
</dbReference>
<dbReference type="PROSITE" id="PS00094">
    <property type="entry name" value="C5_MTASE_1"/>
    <property type="match status" value="1"/>
</dbReference>
<evidence type="ECO:0000313" key="8">
    <source>
        <dbReference type="EMBL" id="MBC8597557.1"/>
    </source>
</evidence>
<dbReference type="SUPFAM" id="SSF53335">
    <property type="entry name" value="S-adenosyl-L-methionine-dependent methyltransferases"/>
    <property type="match status" value="1"/>
</dbReference>
<comment type="caution">
    <text evidence="8">The sequence shown here is derived from an EMBL/GenBank/DDBJ whole genome shotgun (WGS) entry which is preliminary data.</text>
</comment>
<dbReference type="AlphaFoldDB" id="A0A926FE57"/>
<evidence type="ECO:0000313" key="9">
    <source>
        <dbReference type="Proteomes" id="UP000647416"/>
    </source>
</evidence>
<dbReference type="PRINTS" id="PR00105">
    <property type="entry name" value="C5METTRFRASE"/>
</dbReference>
<dbReference type="EMBL" id="JACRTE010000058">
    <property type="protein sequence ID" value="MBC8597557.1"/>
    <property type="molecule type" value="Genomic_DNA"/>
</dbReference>
<evidence type="ECO:0000256" key="2">
    <source>
        <dbReference type="ARBA" id="ARBA00022679"/>
    </source>
</evidence>
<evidence type="ECO:0000256" key="5">
    <source>
        <dbReference type="PROSITE-ProRule" id="PRU01016"/>
    </source>
</evidence>
<keyword evidence="1 5" id="KW-0489">Methyltransferase</keyword>
<proteinExistence type="inferred from homology"/>
<dbReference type="PROSITE" id="PS51679">
    <property type="entry name" value="SAM_MT_C5"/>
    <property type="match status" value="1"/>
</dbReference>
<dbReference type="InterPro" id="IPR029063">
    <property type="entry name" value="SAM-dependent_MTases_sf"/>
</dbReference>
<dbReference type="GO" id="GO:0032259">
    <property type="term" value="P:methylation"/>
    <property type="evidence" value="ECO:0007669"/>
    <property type="project" value="UniProtKB-KW"/>
</dbReference>
<dbReference type="InterPro" id="IPR018117">
    <property type="entry name" value="C5_DNA_meth_AS"/>
</dbReference>
<sequence length="321" mass="35077">MFSGIGGFRAGLERAGGYKCVGHCEIDAFANRSYNAVFDTENEVFFDDATKINPKDIPDFDILCAGFPCQAFSVAGRRRGFEDARGTLIFEIVRVLGEKRPKYFLLENVPGLLNHDEGRTFTQILIALSDLGYGIEWQVLNSADFGVPQTRKRVYLVGYFDERCAGKILPFTECNPQTVKQILGGNQGQRVYNPEGLGITLAANAGGQGGKTGLYDVSCIDMNEEPVLTRLVRCIKSRYNSGITKRKGENSAIIEGVMPCLTPGKLYKRQNGPRFRGEDGLMFTITATDGQGSMYSPFNILSVTGTPSPILSDVIACANCA</sequence>
<evidence type="ECO:0000256" key="7">
    <source>
        <dbReference type="RuleBase" id="RU000417"/>
    </source>
</evidence>